<accession>A0A6A4M308</accession>
<dbReference type="InterPro" id="IPR050481">
    <property type="entry name" value="UDP-glycosyltransf_plant"/>
</dbReference>
<sequence>MERIAAGLEKSGAKFLWCIKEAPQGSAEGGDFGVIPSGFEDRTAGRGLVVREWAPQGLVAGVPMLAWPMEGEQFLNATLLVDELKVATRICEGAQTVLDSNELARVVAESVLISLGVRT</sequence>
<dbReference type="GO" id="GO:0035251">
    <property type="term" value="F:UDP-glucosyltransferase activity"/>
    <property type="evidence" value="ECO:0007669"/>
    <property type="project" value="InterPro"/>
</dbReference>
<dbReference type="OrthoDB" id="5835829at2759"/>
<evidence type="ECO:0000313" key="2">
    <source>
        <dbReference type="Proteomes" id="UP000428333"/>
    </source>
</evidence>
<keyword evidence="2" id="KW-1185">Reference proteome</keyword>
<dbReference type="PANTHER" id="PTHR48048">
    <property type="entry name" value="GLYCOSYLTRANSFERASE"/>
    <property type="match status" value="1"/>
</dbReference>
<dbReference type="SUPFAM" id="SSF53756">
    <property type="entry name" value="UDP-Glycosyltransferase/glycogen phosphorylase"/>
    <property type="match status" value="1"/>
</dbReference>
<dbReference type="AlphaFoldDB" id="A0A6A4M308"/>
<dbReference type="Proteomes" id="UP000428333">
    <property type="component" value="Linkage Group LG02"/>
</dbReference>
<dbReference type="EMBL" id="QEFC01000229">
    <property type="protein sequence ID" value="KAE9465793.1"/>
    <property type="molecule type" value="Genomic_DNA"/>
</dbReference>
<protein>
    <submittedName>
        <fullName evidence="1">Uncharacterized protein</fullName>
    </submittedName>
</protein>
<dbReference type="Gene3D" id="3.40.50.2000">
    <property type="entry name" value="Glycogen Phosphorylase B"/>
    <property type="match status" value="2"/>
</dbReference>
<comment type="caution">
    <text evidence="1">The sequence shown here is derived from an EMBL/GenBank/DDBJ whole genome shotgun (WGS) entry which is preliminary data.</text>
</comment>
<feature type="non-terminal residue" evidence="1">
    <location>
        <position position="1"/>
    </location>
</feature>
<proteinExistence type="predicted"/>
<gene>
    <name evidence="1" type="ORF">C3L33_02300</name>
</gene>
<evidence type="ECO:0000313" key="1">
    <source>
        <dbReference type="EMBL" id="KAE9465793.1"/>
    </source>
</evidence>
<name>A0A6A4M308_9ERIC</name>
<organism evidence="1 2">
    <name type="scientific">Rhododendron williamsianum</name>
    <dbReference type="NCBI Taxonomy" id="262921"/>
    <lineage>
        <taxon>Eukaryota</taxon>
        <taxon>Viridiplantae</taxon>
        <taxon>Streptophyta</taxon>
        <taxon>Embryophyta</taxon>
        <taxon>Tracheophyta</taxon>
        <taxon>Spermatophyta</taxon>
        <taxon>Magnoliopsida</taxon>
        <taxon>eudicotyledons</taxon>
        <taxon>Gunneridae</taxon>
        <taxon>Pentapetalae</taxon>
        <taxon>asterids</taxon>
        <taxon>Ericales</taxon>
        <taxon>Ericaceae</taxon>
        <taxon>Ericoideae</taxon>
        <taxon>Rhodoreae</taxon>
        <taxon>Rhododendron</taxon>
    </lineage>
</organism>
<reference evidence="1 2" key="1">
    <citation type="journal article" date="2019" name="Genome Biol. Evol.">
        <title>The Rhododendron genome and chromosomal organization provide insight into shared whole-genome duplications across the heath family (Ericaceae).</title>
        <authorList>
            <person name="Soza V.L."/>
            <person name="Lindsley D."/>
            <person name="Waalkes A."/>
            <person name="Ramage E."/>
            <person name="Patwardhan R.P."/>
            <person name="Burton J.N."/>
            <person name="Adey A."/>
            <person name="Kumar A."/>
            <person name="Qiu R."/>
            <person name="Shendure J."/>
            <person name="Hall B."/>
        </authorList>
    </citation>
    <scope>NUCLEOTIDE SEQUENCE [LARGE SCALE GENOMIC DNA]</scope>
    <source>
        <strain evidence="1">RSF 1966-606</strain>
    </source>
</reference>